<keyword evidence="3 6" id="KW-0808">Transferase</keyword>
<evidence type="ECO:0000256" key="4">
    <source>
        <dbReference type="ARBA" id="ARBA00022741"/>
    </source>
</evidence>
<keyword evidence="4 6" id="KW-0547">Nucleotide-binding</keyword>
<keyword evidence="6" id="KW-0169">Cobalamin biosynthesis</keyword>
<dbReference type="PANTHER" id="PTHR12213">
    <property type="entry name" value="CORRINOID ADENOSYLTRANSFERASE"/>
    <property type="match status" value="1"/>
</dbReference>
<evidence type="ECO:0000313" key="10">
    <source>
        <dbReference type="Proteomes" id="UP000308891"/>
    </source>
</evidence>
<dbReference type="InterPro" id="IPR016030">
    <property type="entry name" value="CblAdoTrfase-like"/>
</dbReference>
<comment type="similarity">
    <text evidence="1 6">Belongs to the Cob(I)alamin adenosyltransferase family.</text>
</comment>
<keyword evidence="5 6" id="KW-0067">ATP-binding</keyword>
<gene>
    <name evidence="9" type="ORF">E5K04_01170</name>
</gene>
<proteinExistence type="inferred from homology"/>
<evidence type="ECO:0000256" key="2">
    <source>
        <dbReference type="ARBA" id="ARBA00011233"/>
    </source>
</evidence>
<evidence type="ECO:0000256" key="6">
    <source>
        <dbReference type="RuleBase" id="RU366026"/>
    </source>
</evidence>
<evidence type="ECO:0000256" key="3">
    <source>
        <dbReference type="ARBA" id="ARBA00022679"/>
    </source>
</evidence>
<evidence type="ECO:0000259" key="8">
    <source>
        <dbReference type="Pfam" id="PF01923"/>
    </source>
</evidence>
<dbReference type="Pfam" id="PF01923">
    <property type="entry name" value="Cob_adeno_trans"/>
    <property type="match status" value="1"/>
</dbReference>
<name>A0A4T0V5M9_9NEIS</name>
<comment type="catalytic activity">
    <reaction evidence="6">
        <text>2 cob(II)alamin + AH2 + 2 ATP = 2 adenosylcob(III)alamin + 2 triphosphate + A + 2 H(+)</text>
        <dbReference type="Rhea" id="RHEA:53304"/>
        <dbReference type="ChEBI" id="CHEBI:13193"/>
        <dbReference type="ChEBI" id="CHEBI:15378"/>
        <dbReference type="ChEBI" id="CHEBI:16304"/>
        <dbReference type="ChEBI" id="CHEBI:17499"/>
        <dbReference type="ChEBI" id="CHEBI:18036"/>
        <dbReference type="ChEBI" id="CHEBI:18408"/>
        <dbReference type="ChEBI" id="CHEBI:30616"/>
    </reaction>
</comment>
<comment type="subunit">
    <text evidence="2">Homotrimer.</text>
</comment>
<dbReference type="OrthoDB" id="9778896at2"/>
<dbReference type="RefSeq" id="WP_136551069.1">
    <property type="nucleotide sequence ID" value="NZ_STGJ01000001.1"/>
</dbReference>
<dbReference type="SUPFAM" id="SSF89028">
    <property type="entry name" value="Cobalamin adenosyltransferase-like"/>
    <property type="match status" value="1"/>
</dbReference>
<dbReference type="PANTHER" id="PTHR12213:SF0">
    <property type="entry name" value="CORRINOID ADENOSYLTRANSFERASE MMAB"/>
    <property type="match status" value="1"/>
</dbReference>
<organism evidence="9 10">
    <name type="scientific">Crenobacter intestini</name>
    <dbReference type="NCBI Taxonomy" id="2563443"/>
    <lineage>
        <taxon>Bacteria</taxon>
        <taxon>Pseudomonadati</taxon>
        <taxon>Pseudomonadota</taxon>
        <taxon>Betaproteobacteria</taxon>
        <taxon>Neisseriales</taxon>
        <taxon>Neisseriaceae</taxon>
        <taxon>Crenobacter</taxon>
    </lineage>
</organism>
<dbReference type="EMBL" id="STGJ01000001">
    <property type="protein sequence ID" value="TIC87058.1"/>
    <property type="molecule type" value="Genomic_DNA"/>
</dbReference>
<feature type="region of interest" description="Disordered" evidence="7">
    <location>
        <begin position="1"/>
        <end position="26"/>
    </location>
</feature>
<protein>
    <recommendedName>
        <fullName evidence="6">Cobalamin adenosyltransferase</fullName>
        <ecNumber evidence="6">2.5.1.-</ecNumber>
    </recommendedName>
</protein>
<dbReference type="FunFam" id="1.20.1200.10:FF:000001">
    <property type="entry name" value="Cob(I)yrinic acid a,c-diamide adenosyltransferase"/>
    <property type="match status" value="1"/>
</dbReference>
<dbReference type="AlphaFoldDB" id="A0A4T0V5M9"/>
<evidence type="ECO:0000256" key="5">
    <source>
        <dbReference type="ARBA" id="ARBA00022840"/>
    </source>
</evidence>
<dbReference type="GO" id="GO:0005524">
    <property type="term" value="F:ATP binding"/>
    <property type="evidence" value="ECO:0007669"/>
    <property type="project" value="UniProtKB-UniRule"/>
</dbReference>
<evidence type="ECO:0000313" key="9">
    <source>
        <dbReference type="EMBL" id="TIC87058.1"/>
    </source>
</evidence>
<dbReference type="GO" id="GO:0009236">
    <property type="term" value="P:cobalamin biosynthetic process"/>
    <property type="evidence" value="ECO:0007669"/>
    <property type="project" value="UniProtKB-UniRule"/>
</dbReference>
<dbReference type="Gene3D" id="1.20.1200.10">
    <property type="entry name" value="Cobalamin adenosyltransferase-like"/>
    <property type="match status" value="1"/>
</dbReference>
<keyword evidence="10" id="KW-1185">Reference proteome</keyword>
<evidence type="ECO:0000256" key="7">
    <source>
        <dbReference type="SAM" id="MobiDB-lite"/>
    </source>
</evidence>
<feature type="domain" description="Cobalamin adenosyltransferase-like" evidence="8">
    <location>
        <begin position="8"/>
        <end position="165"/>
    </location>
</feature>
<comment type="caution">
    <text evidence="9">The sequence shown here is derived from an EMBL/GenBank/DDBJ whole genome shotgun (WGS) entry which is preliminary data.</text>
</comment>
<reference evidence="9 10" key="1">
    <citation type="submission" date="2019-04" db="EMBL/GenBank/DDBJ databases">
        <title>Crenobacter sp. nov.</title>
        <authorList>
            <person name="Shi S."/>
        </authorList>
    </citation>
    <scope>NUCLEOTIDE SEQUENCE [LARGE SCALE GENOMIC DNA]</scope>
    <source>
        <strain evidence="9 10">GY 70310</strain>
    </source>
</reference>
<dbReference type="EC" id="2.5.1.-" evidence="6"/>
<dbReference type="InterPro" id="IPR029499">
    <property type="entry name" value="PduO-typ"/>
</dbReference>
<evidence type="ECO:0000256" key="1">
    <source>
        <dbReference type="ARBA" id="ARBA00007487"/>
    </source>
</evidence>
<sequence length="186" mass="19888">MTDRLTSIVTRGGDDGSTSLGDGRREHKDAPRICALGEVDELNCVVGLLRAQDGALAHDALLCAIQHDLFDLGSELAVPGYSALTDAAVDRLEAAVEALNAALPALKEFILPGGSQAAAVAHQARSVARRAERALVALSRFEEVSMSARRYLNRLSDLMFVLSRVLNREAGVPDVLWQPRRDTSGG</sequence>
<dbReference type="InterPro" id="IPR036451">
    <property type="entry name" value="CblAdoTrfase-like_sf"/>
</dbReference>
<dbReference type="GO" id="GO:0008817">
    <property type="term" value="F:corrinoid adenosyltransferase activity"/>
    <property type="evidence" value="ECO:0007669"/>
    <property type="project" value="TreeGrafter"/>
</dbReference>
<dbReference type="Proteomes" id="UP000308891">
    <property type="component" value="Unassembled WGS sequence"/>
</dbReference>
<accession>A0A4T0V5M9</accession>
<dbReference type="NCBIfam" id="TIGR00636">
    <property type="entry name" value="PduO_Nterm"/>
    <property type="match status" value="1"/>
</dbReference>